<reference evidence="3" key="1">
    <citation type="submission" date="2010-08" db="EMBL/GenBank/DDBJ databases">
        <authorList>
            <consortium name="Caenorhabditis japonica Sequencing Consortium"/>
            <person name="Wilson R.K."/>
        </authorList>
    </citation>
    <scope>NUCLEOTIDE SEQUENCE [LARGE SCALE GENOMIC DNA]</scope>
    <source>
        <strain evidence="3">DF5081</strain>
    </source>
</reference>
<evidence type="ECO:0000256" key="1">
    <source>
        <dbReference type="SAM" id="SignalP"/>
    </source>
</evidence>
<evidence type="ECO:0000313" key="2">
    <source>
        <dbReference type="EnsemblMetazoa" id="CJA13415.1"/>
    </source>
</evidence>
<keyword evidence="3" id="KW-1185">Reference proteome</keyword>
<proteinExistence type="predicted"/>
<feature type="signal peptide" evidence="1">
    <location>
        <begin position="1"/>
        <end position="23"/>
    </location>
</feature>
<keyword evidence="1" id="KW-0732">Signal</keyword>
<accession>A0A8R1DXH4</accession>
<name>A0A8R1DXH4_CAEJA</name>
<dbReference type="EnsemblMetazoa" id="CJA13415.1">
    <property type="protein sequence ID" value="CJA13415.1"/>
    <property type="gene ID" value="WBGene00132619"/>
</dbReference>
<feature type="chain" id="PRO_5035859039" evidence="1">
    <location>
        <begin position="24"/>
        <end position="78"/>
    </location>
</feature>
<reference evidence="2" key="2">
    <citation type="submission" date="2022-06" db="UniProtKB">
        <authorList>
            <consortium name="EnsemblMetazoa"/>
        </authorList>
    </citation>
    <scope>IDENTIFICATION</scope>
    <source>
        <strain evidence="2">DF5081</strain>
    </source>
</reference>
<sequence length="78" mass="8369">MNSSSIFFLALLCLAGFVDVTNGQAVAAAAALSPYAKYGLAALGGATVSRAYAPRPVNNYYYNYPSYSPGYYYNYGKK</sequence>
<organism evidence="2 3">
    <name type="scientific">Caenorhabditis japonica</name>
    <dbReference type="NCBI Taxonomy" id="281687"/>
    <lineage>
        <taxon>Eukaryota</taxon>
        <taxon>Metazoa</taxon>
        <taxon>Ecdysozoa</taxon>
        <taxon>Nematoda</taxon>
        <taxon>Chromadorea</taxon>
        <taxon>Rhabditida</taxon>
        <taxon>Rhabditina</taxon>
        <taxon>Rhabditomorpha</taxon>
        <taxon>Rhabditoidea</taxon>
        <taxon>Rhabditidae</taxon>
        <taxon>Peloderinae</taxon>
        <taxon>Caenorhabditis</taxon>
    </lineage>
</organism>
<dbReference type="Proteomes" id="UP000005237">
    <property type="component" value="Unassembled WGS sequence"/>
</dbReference>
<protein>
    <submittedName>
        <fullName evidence="2">Uncharacterized protein</fullName>
    </submittedName>
</protein>
<evidence type="ECO:0000313" key="3">
    <source>
        <dbReference type="Proteomes" id="UP000005237"/>
    </source>
</evidence>
<dbReference type="AlphaFoldDB" id="A0A8R1DXH4"/>